<dbReference type="InterPro" id="IPR002364">
    <property type="entry name" value="Quin_OxRdtase/zeta-crystal_CS"/>
</dbReference>
<gene>
    <name evidence="4" type="ORF">AC731_010585</name>
</gene>
<dbReference type="AlphaFoldDB" id="A0A127K5Y0"/>
<dbReference type="SUPFAM" id="SSF50129">
    <property type="entry name" value="GroES-like"/>
    <property type="match status" value="1"/>
</dbReference>
<dbReference type="FunFam" id="3.40.50.720:FF:000053">
    <property type="entry name" value="Quinone oxidoreductase 1"/>
    <property type="match status" value="1"/>
</dbReference>
<dbReference type="GO" id="GO:0008270">
    <property type="term" value="F:zinc ion binding"/>
    <property type="evidence" value="ECO:0007669"/>
    <property type="project" value="InterPro"/>
</dbReference>
<dbReference type="InterPro" id="IPR013154">
    <property type="entry name" value="ADH-like_N"/>
</dbReference>
<protein>
    <submittedName>
        <fullName evidence="4">Quinone oxidoreductase</fullName>
    </submittedName>
</protein>
<proteinExistence type="predicted"/>
<dbReference type="STRING" id="1134435.AC731_010585"/>
<dbReference type="Proteomes" id="UP000036902">
    <property type="component" value="Chromosome"/>
</dbReference>
<dbReference type="PANTHER" id="PTHR48106:SF13">
    <property type="entry name" value="QUINONE OXIDOREDUCTASE-RELATED"/>
    <property type="match status" value="1"/>
</dbReference>
<dbReference type="PANTHER" id="PTHR48106">
    <property type="entry name" value="QUINONE OXIDOREDUCTASE PIG3-RELATED"/>
    <property type="match status" value="1"/>
</dbReference>
<evidence type="ECO:0000313" key="5">
    <source>
        <dbReference type="Proteomes" id="UP000036902"/>
    </source>
</evidence>
<dbReference type="SUPFAM" id="SSF51735">
    <property type="entry name" value="NAD(P)-binding Rossmann-fold domains"/>
    <property type="match status" value="1"/>
</dbReference>
<dbReference type="EMBL" id="CP014646">
    <property type="protein sequence ID" value="AMO37353.1"/>
    <property type="molecule type" value="Genomic_DNA"/>
</dbReference>
<dbReference type="InterPro" id="IPR036291">
    <property type="entry name" value="NAD(P)-bd_dom_sf"/>
</dbReference>
<dbReference type="GO" id="GO:0003960">
    <property type="term" value="F:quinone reductase (NADPH) activity"/>
    <property type="evidence" value="ECO:0007669"/>
    <property type="project" value="InterPro"/>
</dbReference>
<organism evidence="4 5">
    <name type="scientific">Thauera humireducens</name>
    <dbReference type="NCBI Taxonomy" id="1134435"/>
    <lineage>
        <taxon>Bacteria</taxon>
        <taxon>Pseudomonadati</taxon>
        <taxon>Pseudomonadota</taxon>
        <taxon>Betaproteobacteria</taxon>
        <taxon>Rhodocyclales</taxon>
        <taxon>Zoogloeaceae</taxon>
        <taxon>Thauera</taxon>
    </lineage>
</organism>
<dbReference type="Gene3D" id="3.40.50.720">
    <property type="entry name" value="NAD(P)-binding Rossmann-like Domain"/>
    <property type="match status" value="1"/>
</dbReference>
<dbReference type="InterPro" id="IPR020843">
    <property type="entry name" value="ER"/>
</dbReference>
<dbReference type="SMART" id="SM00829">
    <property type="entry name" value="PKS_ER"/>
    <property type="match status" value="1"/>
</dbReference>
<dbReference type="KEGG" id="thu:AC731_010585"/>
<sequence length="324" mass="34749">MIHAIRFHRTGGPEVLQWEAVELPAPAAGEVRVRHHAVGLNFIDTYHRSGLYPLPLPSGLGMEGAGVVEAVGEGVAELQVGDRVAYTSGPLGAYAEARNIEARHLVRLPEAISFEQGAGMMLQGVTAHYLLHSTYPVQAGETILVHAAAGGVGSILVQWAKLLGATVIGTVGNDDKAVQAKALGCDHVIVYSRERFPERVRELTAGKGVAVVYDSVGRDTFLDSVSCLQRRGMMVSFGNATGPVAPFDCALLARSGSVYVTRPGLLDYIATREELTQRCTDLFEVVGSGRVRIAINQRYALKDAEQAHRDLEGRRTTGSTILLP</sequence>
<evidence type="ECO:0000313" key="4">
    <source>
        <dbReference type="EMBL" id="AMO37353.1"/>
    </source>
</evidence>
<dbReference type="NCBIfam" id="NF008024">
    <property type="entry name" value="PRK10754.1"/>
    <property type="match status" value="1"/>
</dbReference>
<evidence type="ECO:0000256" key="2">
    <source>
        <dbReference type="ARBA" id="ARBA00023002"/>
    </source>
</evidence>
<dbReference type="Pfam" id="PF08240">
    <property type="entry name" value="ADH_N"/>
    <property type="match status" value="1"/>
</dbReference>
<evidence type="ECO:0000256" key="1">
    <source>
        <dbReference type="ARBA" id="ARBA00022857"/>
    </source>
</evidence>
<dbReference type="Pfam" id="PF00107">
    <property type="entry name" value="ADH_zinc_N"/>
    <property type="match status" value="1"/>
</dbReference>
<dbReference type="GO" id="GO:0035925">
    <property type="term" value="F:mRNA 3'-UTR AU-rich region binding"/>
    <property type="evidence" value="ECO:0007669"/>
    <property type="project" value="TreeGrafter"/>
</dbReference>
<keyword evidence="1" id="KW-0521">NADP</keyword>
<feature type="domain" description="Enoyl reductase (ER)" evidence="3">
    <location>
        <begin position="11"/>
        <end position="322"/>
    </location>
</feature>
<accession>A0A127K5Y0</accession>
<name>A0A127K5Y0_9RHOO</name>
<dbReference type="GO" id="GO:0005829">
    <property type="term" value="C:cytosol"/>
    <property type="evidence" value="ECO:0007669"/>
    <property type="project" value="TreeGrafter"/>
</dbReference>
<dbReference type="CDD" id="cd05286">
    <property type="entry name" value="QOR2"/>
    <property type="match status" value="1"/>
</dbReference>
<dbReference type="GO" id="GO:0070402">
    <property type="term" value="F:NADPH binding"/>
    <property type="evidence" value="ECO:0007669"/>
    <property type="project" value="TreeGrafter"/>
</dbReference>
<dbReference type="PROSITE" id="PS01162">
    <property type="entry name" value="QOR_ZETA_CRYSTAL"/>
    <property type="match status" value="1"/>
</dbReference>
<dbReference type="InterPro" id="IPR013149">
    <property type="entry name" value="ADH-like_C"/>
</dbReference>
<dbReference type="InterPro" id="IPR047618">
    <property type="entry name" value="QOR-like"/>
</dbReference>
<reference evidence="5" key="1">
    <citation type="submission" date="2016-03" db="EMBL/GenBank/DDBJ databases">
        <authorList>
            <person name="Ma C."/>
            <person name="Zhou S."/>
            <person name="Yang G."/>
        </authorList>
    </citation>
    <scope>NUCLEOTIDE SEQUENCE [LARGE SCALE GENOMIC DNA]</scope>
    <source>
        <strain evidence="5">SgZ-1</strain>
    </source>
</reference>
<keyword evidence="5" id="KW-1185">Reference proteome</keyword>
<dbReference type="Gene3D" id="3.90.180.10">
    <property type="entry name" value="Medium-chain alcohol dehydrogenases, catalytic domain"/>
    <property type="match status" value="1"/>
</dbReference>
<keyword evidence="2" id="KW-0560">Oxidoreductase</keyword>
<dbReference type="InterPro" id="IPR011032">
    <property type="entry name" value="GroES-like_sf"/>
</dbReference>
<evidence type="ECO:0000259" key="3">
    <source>
        <dbReference type="SMART" id="SM00829"/>
    </source>
</evidence>
<dbReference type="RefSeq" id="WP_048705923.1">
    <property type="nucleotide sequence ID" value="NZ_CP014646.1"/>
</dbReference>